<dbReference type="Pfam" id="PF17919">
    <property type="entry name" value="RT_RNaseH_2"/>
    <property type="match status" value="1"/>
</dbReference>
<dbReference type="InterPro" id="IPR043128">
    <property type="entry name" value="Rev_trsase/Diguanyl_cyclase"/>
</dbReference>
<evidence type="ECO:0000259" key="1">
    <source>
        <dbReference type="Pfam" id="PF00078"/>
    </source>
</evidence>
<dbReference type="InterPro" id="IPR032567">
    <property type="entry name" value="RTL1-rel"/>
</dbReference>
<dbReference type="EMBL" id="BQNB010021504">
    <property type="protein sequence ID" value="GJU07080.1"/>
    <property type="molecule type" value="Genomic_DNA"/>
</dbReference>
<dbReference type="PANTHER" id="PTHR15503">
    <property type="entry name" value="LDOC1 RELATED"/>
    <property type="match status" value="1"/>
</dbReference>
<dbReference type="Gene3D" id="3.10.10.10">
    <property type="entry name" value="HIV Type 1 Reverse Transcriptase, subunit A, domain 1"/>
    <property type="match status" value="1"/>
</dbReference>
<evidence type="ECO:0000259" key="2">
    <source>
        <dbReference type="Pfam" id="PF17919"/>
    </source>
</evidence>
<name>A0ABQ5J3K5_9ASTR</name>
<dbReference type="InterPro" id="IPR041577">
    <property type="entry name" value="RT_RNaseH_2"/>
</dbReference>
<accession>A0ABQ5J3K5</accession>
<evidence type="ECO:0000313" key="4">
    <source>
        <dbReference type="Proteomes" id="UP001151760"/>
    </source>
</evidence>
<keyword evidence="3" id="KW-0548">Nucleotidyltransferase</keyword>
<dbReference type="InterPro" id="IPR043502">
    <property type="entry name" value="DNA/RNA_pol_sf"/>
</dbReference>
<reference evidence="3" key="1">
    <citation type="journal article" date="2022" name="Int. J. Mol. Sci.">
        <title>Draft Genome of Tanacetum Coccineum: Genomic Comparison of Closely Related Tanacetum-Family Plants.</title>
        <authorList>
            <person name="Yamashiro T."/>
            <person name="Shiraishi A."/>
            <person name="Nakayama K."/>
            <person name="Satake H."/>
        </authorList>
    </citation>
    <scope>NUCLEOTIDE SEQUENCE</scope>
</reference>
<dbReference type="GO" id="GO:0003964">
    <property type="term" value="F:RNA-directed DNA polymerase activity"/>
    <property type="evidence" value="ECO:0007669"/>
    <property type="project" value="UniProtKB-KW"/>
</dbReference>
<proteinExistence type="predicted"/>
<feature type="domain" description="Reverse transcriptase" evidence="1">
    <location>
        <begin position="164"/>
        <end position="248"/>
    </location>
</feature>
<dbReference type="InterPro" id="IPR000477">
    <property type="entry name" value="RT_dom"/>
</dbReference>
<gene>
    <name evidence="3" type="ORF">Tco_1123510</name>
</gene>
<dbReference type="Pfam" id="PF00078">
    <property type="entry name" value="RVT_1"/>
    <property type="match status" value="1"/>
</dbReference>
<evidence type="ECO:0000313" key="3">
    <source>
        <dbReference type="EMBL" id="GJU07080.1"/>
    </source>
</evidence>
<keyword evidence="3" id="KW-0808">Transferase</keyword>
<dbReference type="Pfam" id="PF08284">
    <property type="entry name" value="RVP_2"/>
    <property type="match status" value="1"/>
</dbReference>
<comment type="caution">
    <text evidence="3">The sequence shown here is derived from an EMBL/GenBank/DDBJ whole genome shotgun (WGS) entry which is preliminary data.</text>
</comment>
<feature type="domain" description="Reverse transcriptase/retrotransposon-derived protein RNase H-like" evidence="2">
    <location>
        <begin position="306"/>
        <end position="373"/>
    </location>
</feature>
<dbReference type="SUPFAM" id="SSF56672">
    <property type="entry name" value="DNA/RNA polymerases"/>
    <property type="match status" value="1"/>
</dbReference>
<dbReference type="PANTHER" id="PTHR15503:SF45">
    <property type="entry name" value="RNA-DIRECTED DNA POLYMERASE HOMOLOG"/>
    <property type="match status" value="1"/>
</dbReference>
<organism evidence="3 4">
    <name type="scientific">Tanacetum coccineum</name>
    <dbReference type="NCBI Taxonomy" id="301880"/>
    <lineage>
        <taxon>Eukaryota</taxon>
        <taxon>Viridiplantae</taxon>
        <taxon>Streptophyta</taxon>
        <taxon>Embryophyta</taxon>
        <taxon>Tracheophyta</taxon>
        <taxon>Spermatophyta</taxon>
        <taxon>Magnoliopsida</taxon>
        <taxon>eudicotyledons</taxon>
        <taxon>Gunneridae</taxon>
        <taxon>Pentapetalae</taxon>
        <taxon>asterids</taxon>
        <taxon>campanulids</taxon>
        <taxon>Asterales</taxon>
        <taxon>Asteraceae</taxon>
        <taxon>Asteroideae</taxon>
        <taxon>Anthemideae</taxon>
        <taxon>Anthemidinae</taxon>
        <taxon>Tanacetum</taxon>
    </lineage>
</organism>
<dbReference type="Gene3D" id="3.30.70.270">
    <property type="match status" value="1"/>
</dbReference>
<keyword evidence="3" id="KW-0695">RNA-directed DNA polymerase</keyword>
<dbReference type="Proteomes" id="UP001151760">
    <property type="component" value="Unassembled WGS sequence"/>
</dbReference>
<keyword evidence="4" id="KW-1185">Reference proteome</keyword>
<sequence length="374" mass="42411">MSLTTNTILRGCTLNLQNHLFKIDLLPIELGSFDVIVRMDWMAEHCAEVMCYEKYIRVLYGNDMLVLQGEKSGVKNESKLEVISSIRTQGDFLEVFPKDFPGLPLTRQVEFHIERIPGAAAVARAPYHLAPAEMKELAEQLKELSDKGFIRPSSSPWGAPILFVKKKDESFRMCIDHRKLNKLTVKNSYPLPKIDDLFDQLQGSNISSKIDLRSGYHQLRDREEDIPKTAFRTRTRGTPKNYFRVAEEGRTVCQISKCKFWINTVKFLGHVIDSSGIHIDPAKIEAVKNWASLTTPSKICQFLGLKLCDAPILELPEGSDDFVVYCDASIKGLGAVLMQRMKVIAYASRQLMIHEKNYTTHDLELGAVMFALKI</sequence>
<reference evidence="3" key="2">
    <citation type="submission" date="2022-01" db="EMBL/GenBank/DDBJ databases">
        <authorList>
            <person name="Yamashiro T."/>
            <person name="Shiraishi A."/>
            <person name="Satake H."/>
            <person name="Nakayama K."/>
        </authorList>
    </citation>
    <scope>NUCLEOTIDE SEQUENCE</scope>
</reference>
<dbReference type="CDD" id="cd01647">
    <property type="entry name" value="RT_LTR"/>
    <property type="match status" value="1"/>
</dbReference>
<protein>
    <submittedName>
        <fullName evidence="3">Reverse transcriptase domain-containing protein</fullName>
    </submittedName>
</protein>